<organism evidence="3">
    <name type="scientific">Dissoconium aciculare CBS 342.82</name>
    <dbReference type="NCBI Taxonomy" id="1314786"/>
    <lineage>
        <taxon>Eukaryota</taxon>
        <taxon>Fungi</taxon>
        <taxon>Dikarya</taxon>
        <taxon>Ascomycota</taxon>
        <taxon>Pezizomycotina</taxon>
        <taxon>Dothideomycetes</taxon>
        <taxon>Dothideomycetidae</taxon>
        <taxon>Mycosphaerellales</taxon>
        <taxon>Dissoconiaceae</taxon>
        <taxon>Dissoconium</taxon>
    </lineage>
</organism>
<reference evidence="3" key="3">
    <citation type="submission" date="2025-08" db="UniProtKB">
        <authorList>
            <consortium name="RefSeq"/>
        </authorList>
    </citation>
    <scope>IDENTIFICATION</scope>
    <source>
        <strain evidence="3">CBS 342.82</strain>
    </source>
</reference>
<dbReference type="AlphaFoldDB" id="A0A6J3MBL0"/>
<feature type="region of interest" description="Disordered" evidence="1">
    <location>
        <begin position="35"/>
        <end position="66"/>
    </location>
</feature>
<accession>A0A6J3MBL0</accession>
<keyword evidence="2" id="KW-1185">Reference proteome</keyword>
<name>A0A6J3MBL0_9PEZI</name>
<reference evidence="3" key="2">
    <citation type="submission" date="2020-04" db="EMBL/GenBank/DDBJ databases">
        <authorList>
            <consortium name="NCBI Genome Project"/>
        </authorList>
    </citation>
    <scope>NUCLEOTIDE SEQUENCE</scope>
    <source>
        <strain evidence="3">CBS 342.82</strain>
    </source>
</reference>
<dbReference type="OrthoDB" id="3640436at2759"/>
<dbReference type="Proteomes" id="UP000504637">
    <property type="component" value="Unplaced"/>
</dbReference>
<evidence type="ECO:0000313" key="2">
    <source>
        <dbReference type="Proteomes" id="UP000504637"/>
    </source>
</evidence>
<proteinExistence type="predicted"/>
<protein>
    <submittedName>
        <fullName evidence="3">Uncharacterized protein</fullName>
    </submittedName>
</protein>
<dbReference type="GeneID" id="54356988"/>
<evidence type="ECO:0000313" key="3">
    <source>
        <dbReference type="RefSeq" id="XP_033462050.1"/>
    </source>
</evidence>
<gene>
    <name evidence="3" type="ORF">K489DRAFT_146799</name>
</gene>
<sequence>MQTSFQRLTHKTLSRNVSNSPLKFIDLQTHMVRQATRQTTLHRRPNSQPPLVKPSSATKPRLTKPRLSLYRPCAPGVNLMTCPHFTSAQPRGPATMPRYYCRDTPRHACPLCDRVQIVGPRYAAVADSSSSSRGSASEASVEIAGRVPQRYRGIAGNDLRYSRLVLKRGQGLRVGLGPAKKDLGLDIPCCGVM</sequence>
<evidence type="ECO:0000256" key="1">
    <source>
        <dbReference type="SAM" id="MobiDB-lite"/>
    </source>
</evidence>
<dbReference type="RefSeq" id="XP_033462050.1">
    <property type="nucleotide sequence ID" value="XM_033599189.1"/>
</dbReference>
<reference evidence="3" key="1">
    <citation type="submission" date="2020-01" db="EMBL/GenBank/DDBJ databases">
        <authorList>
            <consortium name="DOE Joint Genome Institute"/>
            <person name="Haridas S."/>
            <person name="Albert R."/>
            <person name="Binder M."/>
            <person name="Bloem J."/>
            <person name="Labutti K."/>
            <person name="Salamov A."/>
            <person name="Andreopoulos B."/>
            <person name="Baker S.E."/>
            <person name="Barry K."/>
            <person name="Bills G."/>
            <person name="Bluhm B.H."/>
            <person name="Cannon C."/>
            <person name="Castanera R."/>
            <person name="Culley D.E."/>
            <person name="Daum C."/>
            <person name="Ezra D."/>
            <person name="Gonzalez J.B."/>
            <person name="Henrissat B."/>
            <person name="Kuo A."/>
            <person name="Liang C."/>
            <person name="Lipzen A."/>
            <person name="Lutzoni F."/>
            <person name="Magnuson J."/>
            <person name="Mondo S."/>
            <person name="Nolan M."/>
            <person name="Ohm R."/>
            <person name="Pangilinan J."/>
            <person name="Park H.-J."/>
            <person name="Ramirez L."/>
            <person name="Alfaro M."/>
            <person name="Sun H."/>
            <person name="Tritt A."/>
            <person name="Yoshinaga Y."/>
            <person name="Zwiers L.-H."/>
            <person name="Turgeon B.G."/>
            <person name="Goodwin S.B."/>
            <person name="Spatafora J.W."/>
            <person name="Crous P.W."/>
            <person name="Grigoriev I.V."/>
        </authorList>
    </citation>
    <scope>NUCLEOTIDE SEQUENCE</scope>
    <source>
        <strain evidence="3">CBS 342.82</strain>
    </source>
</reference>